<sequence>MCGELSMEEATKVYFELVYFRNGKENITAFILLLVLTLASFFVTASLSRAYDASEAEELAEVETKPLKVLPLDTPGQMIVAFEKAVKLDCKDSVDVIDIVLLVALVILLIEILVMA</sequence>
<evidence type="ECO:0000313" key="3">
    <source>
        <dbReference type="Proteomes" id="UP000326396"/>
    </source>
</evidence>
<comment type="caution">
    <text evidence="2">The sequence shown here is derived from an EMBL/GenBank/DDBJ whole genome shotgun (WGS) entry which is preliminary data.</text>
</comment>
<organism evidence="2 3">
    <name type="scientific">Mikania micrantha</name>
    <name type="common">bitter vine</name>
    <dbReference type="NCBI Taxonomy" id="192012"/>
    <lineage>
        <taxon>Eukaryota</taxon>
        <taxon>Viridiplantae</taxon>
        <taxon>Streptophyta</taxon>
        <taxon>Embryophyta</taxon>
        <taxon>Tracheophyta</taxon>
        <taxon>Spermatophyta</taxon>
        <taxon>Magnoliopsida</taxon>
        <taxon>eudicotyledons</taxon>
        <taxon>Gunneridae</taxon>
        <taxon>Pentapetalae</taxon>
        <taxon>asterids</taxon>
        <taxon>campanulids</taxon>
        <taxon>Asterales</taxon>
        <taxon>Asteraceae</taxon>
        <taxon>Asteroideae</taxon>
        <taxon>Heliantheae alliance</taxon>
        <taxon>Eupatorieae</taxon>
        <taxon>Mikania</taxon>
    </lineage>
</organism>
<evidence type="ECO:0000313" key="2">
    <source>
        <dbReference type="EMBL" id="KAD6794797.1"/>
    </source>
</evidence>
<gene>
    <name evidence="2" type="ORF">E3N88_05693</name>
</gene>
<dbReference type="Proteomes" id="UP000326396">
    <property type="component" value="Linkage Group LG11"/>
</dbReference>
<accession>A0A5N6PNS1</accession>
<keyword evidence="3" id="KW-1185">Reference proteome</keyword>
<keyword evidence="1" id="KW-1133">Transmembrane helix</keyword>
<keyword evidence="1" id="KW-0812">Transmembrane</keyword>
<protein>
    <submittedName>
        <fullName evidence="2">Uncharacterized protein</fullName>
    </submittedName>
</protein>
<name>A0A5N6PNS1_9ASTR</name>
<feature type="transmembrane region" description="Helical" evidence="1">
    <location>
        <begin position="27"/>
        <end position="47"/>
    </location>
</feature>
<evidence type="ECO:0000256" key="1">
    <source>
        <dbReference type="SAM" id="Phobius"/>
    </source>
</evidence>
<reference evidence="2 3" key="1">
    <citation type="submission" date="2019-05" db="EMBL/GenBank/DDBJ databases">
        <title>Mikania micrantha, genome provides insights into the molecular mechanism of rapid growth.</title>
        <authorList>
            <person name="Liu B."/>
        </authorList>
    </citation>
    <scope>NUCLEOTIDE SEQUENCE [LARGE SCALE GENOMIC DNA]</scope>
    <source>
        <strain evidence="2">NLD-2019</strain>
        <tissue evidence="2">Leaf</tissue>
    </source>
</reference>
<feature type="transmembrane region" description="Helical" evidence="1">
    <location>
        <begin position="96"/>
        <end position="115"/>
    </location>
</feature>
<keyword evidence="1" id="KW-0472">Membrane</keyword>
<dbReference type="AlphaFoldDB" id="A0A5N6PNS1"/>
<proteinExistence type="predicted"/>
<dbReference type="EMBL" id="SZYD01000003">
    <property type="protein sequence ID" value="KAD6794797.1"/>
    <property type="molecule type" value="Genomic_DNA"/>
</dbReference>